<keyword evidence="4" id="KW-1185">Reference proteome</keyword>
<dbReference type="InterPro" id="IPR004183">
    <property type="entry name" value="Xdiol_dOase_suB"/>
</dbReference>
<dbReference type="GO" id="GO:0008198">
    <property type="term" value="F:ferrous iron binding"/>
    <property type="evidence" value="ECO:0007669"/>
    <property type="project" value="InterPro"/>
</dbReference>
<dbReference type="OrthoDB" id="1676816at2"/>
<evidence type="ECO:0000313" key="3">
    <source>
        <dbReference type="EMBL" id="ACZ90185.1"/>
    </source>
</evidence>
<feature type="domain" description="Extradiol ring-cleavage dioxygenase class III enzyme subunit B" evidence="2">
    <location>
        <begin position="9"/>
        <end position="265"/>
    </location>
</feature>
<keyword evidence="3" id="KW-0223">Dioxygenase</keyword>
<evidence type="ECO:0000313" key="4">
    <source>
        <dbReference type="Proteomes" id="UP000002029"/>
    </source>
</evidence>
<dbReference type="PANTHER" id="PTHR30096:SF9">
    <property type="entry name" value="4-HYDROXYPHENYLACETATE CATABOLISM PROTEIN"/>
    <property type="match status" value="1"/>
</dbReference>
<dbReference type="KEGG" id="sro:Sros_7503"/>
<dbReference type="Pfam" id="PF02900">
    <property type="entry name" value="LigB"/>
    <property type="match status" value="1"/>
</dbReference>
<dbReference type="AlphaFoldDB" id="D2BFM4"/>
<dbReference type="GO" id="GO:0008687">
    <property type="term" value="F:3,4-dihydroxyphenylacetate 2,3-dioxygenase activity"/>
    <property type="evidence" value="ECO:0007669"/>
    <property type="project" value="InterPro"/>
</dbReference>
<dbReference type="EMBL" id="CP001814">
    <property type="protein sequence ID" value="ACZ90185.1"/>
    <property type="molecule type" value="Genomic_DNA"/>
</dbReference>
<reference evidence="3 4" key="1">
    <citation type="journal article" date="2010" name="Stand. Genomic Sci.">
        <title>Complete genome sequence of Streptosporangium roseum type strain (NI 9100).</title>
        <authorList>
            <person name="Nolan M."/>
            <person name="Sikorski J."/>
            <person name="Jando M."/>
            <person name="Lucas S."/>
            <person name="Lapidus A."/>
            <person name="Glavina Del Rio T."/>
            <person name="Chen F."/>
            <person name="Tice H."/>
            <person name="Pitluck S."/>
            <person name="Cheng J.F."/>
            <person name="Chertkov O."/>
            <person name="Sims D."/>
            <person name="Meincke L."/>
            <person name="Brettin T."/>
            <person name="Han C."/>
            <person name="Detter J.C."/>
            <person name="Bruce D."/>
            <person name="Goodwin L."/>
            <person name="Land M."/>
            <person name="Hauser L."/>
            <person name="Chang Y.J."/>
            <person name="Jeffries C.D."/>
            <person name="Ivanova N."/>
            <person name="Mavromatis K."/>
            <person name="Mikhailova N."/>
            <person name="Chen A."/>
            <person name="Palaniappan K."/>
            <person name="Chain P."/>
            <person name="Rohde M."/>
            <person name="Goker M."/>
            <person name="Bristow J."/>
            <person name="Eisen J.A."/>
            <person name="Markowitz V."/>
            <person name="Hugenholtz P."/>
            <person name="Kyrpides N.C."/>
            <person name="Klenk H.P."/>
        </authorList>
    </citation>
    <scope>NUCLEOTIDE SEQUENCE [LARGE SCALE GENOMIC DNA]</scope>
    <source>
        <strain evidence="4">ATCC 12428 / DSM 43021 / JCM 3005 / NI 9100</strain>
    </source>
</reference>
<dbReference type="RefSeq" id="WP_012893915.1">
    <property type="nucleotide sequence ID" value="NC_013595.1"/>
</dbReference>
<evidence type="ECO:0000259" key="2">
    <source>
        <dbReference type="Pfam" id="PF02900"/>
    </source>
</evidence>
<gene>
    <name evidence="3" type="ordered locus">Sros_7503</name>
</gene>
<protein>
    <submittedName>
        <fullName evidence="3">Dioxygenase</fullName>
    </submittedName>
</protein>
<dbReference type="Proteomes" id="UP000002029">
    <property type="component" value="Chromosome"/>
</dbReference>
<dbReference type="HOGENOM" id="CLU_083901_0_0_11"/>
<organism evidence="3 4">
    <name type="scientific">Streptosporangium roseum (strain ATCC 12428 / DSM 43021 / JCM 3005 / KCTC 9067 / NCIMB 10171 / NRRL 2505 / NI 9100)</name>
    <dbReference type="NCBI Taxonomy" id="479432"/>
    <lineage>
        <taxon>Bacteria</taxon>
        <taxon>Bacillati</taxon>
        <taxon>Actinomycetota</taxon>
        <taxon>Actinomycetes</taxon>
        <taxon>Streptosporangiales</taxon>
        <taxon>Streptosporangiaceae</taxon>
        <taxon>Streptosporangium</taxon>
    </lineage>
</organism>
<evidence type="ECO:0000256" key="1">
    <source>
        <dbReference type="ARBA" id="ARBA00023002"/>
    </source>
</evidence>
<dbReference type="InterPro" id="IPR011984">
    <property type="entry name" value="HPCD"/>
</dbReference>
<dbReference type="eggNOG" id="COG3384">
    <property type="taxonomic scope" value="Bacteria"/>
</dbReference>
<sequence>MGEVVGAGLLAHVPTIVLPEATRRELNEGREITLVTGLRELRREVFDRDDYDTVVVLDSHWATTVEFVVSAQQRRAGLFTSEELPRGMCRMPYDFPGDQDLARAIAAKAGDHATWITAIDDPYLPIYYATVNLWTYLGAPQKPWVTIGVCQTGDAEDHLRLGRALGDAIRESDRRVLLIASGALSHTFWPLRHLRAHESSDPSHIFTAEARRADHERIEWFKTGDHARVLDTMPEFAAYKPEARFGHYLMMIGALGEGDCTAPGRQYGEYENSIGTGQVHLWFDRPAGGFPAPRATDASGDPYPHPA</sequence>
<proteinExistence type="predicted"/>
<name>D2BFM4_STRRD</name>
<dbReference type="PANTHER" id="PTHR30096">
    <property type="entry name" value="4,5-DOPA DIOXYGENASE EXTRADIOL-LIKE PROTEIN"/>
    <property type="match status" value="1"/>
</dbReference>
<dbReference type="CDD" id="cd07370">
    <property type="entry name" value="HPCD"/>
    <property type="match status" value="1"/>
</dbReference>
<dbReference type="Gene3D" id="3.40.830.10">
    <property type="entry name" value="LigB-like"/>
    <property type="match status" value="1"/>
</dbReference>
<dbReference type="STRING" id="479432.Sros_7503"/>
<keyword evidence="1" id="KW-0560">Oxidoreductase</keyword>
<accession>D2BFM4</accession>
<dbReference type="SUPFAM" id="SSF53213">
    <property type="entry name" value="LigB-like"/>
    <property type="match status" value="1"/>
</dbReference>